<evidence type="ECO:0008006" key="3">
    <source>
        <dbReference type="Google" id="ProtNLM"/>
    </source>
</evidence>
<evidence type="ECO:0000313" key="1">
    <source>
        <dbReference type="EMBL" id="AKV71000.1"/>
    </source>
</evidence>
<dbReference type="Pfam" id="PF10049">
    <property type="entry name" value="DUF2283"/>
    <property type="match status" value="1"/>
</dbReference>
<dbReference type="Proteomes" id="UP000068167">
    <property type="component" value="Chromosome"/>
</dbReference>
<gene>
    <name evidence="1" type="ORF">VL20_6238</name>
</gene>
<dbReference type="KEGG" id="mpk:VL20_6238"/>
<dbReference type="RefSeq" id="WP_002769327.1">
    <property type="nucleotide sequence ID" value="NZ_CP011339.1"/>
</dbReference>
<sequence>MKINYYPETDSLYIHLADKSSVDSQEISEGVVADYDELGNLVGLDIDNASKKVQLGEFIINQLPLVPLKTSA</sequence>
<accession>A0A0K1SAC5</accession>
<dbReference type="PANTHER" id="PTHR37029:SF1">
    <property type="entry name" value="SSR1768 PROTEIN"/>
    <property type="match status" value="1"/>
</dbReference>
<dbReference type="AlphaFoldDB" id="A0A0K1SAC5"/>
<dbReference type="PATRIC" id="fig|1638788.3.peg.6268"/>
<dbReference type="EMBL" id="CP011339">
    <property type="protein sequence ID" value="AKV71000.1"/>
    <property type="molecule type" value="Genomic_DNA"/>
</dbReference>
<name>A0A0K1SAC5_9CHRO</name>
<keyword evidence="2" id="KW-1185">Reference proteome</keyword>
<evidence type="ECO:0000313" key="2">
    <source>
        <dbReference type="Proteomes" id="UP000068167"/>
    </source>
</evidence>
<dbReference type="InterPro" id="IPR019270">
    <property type="entry name" value="DUF2283"/>
</dbReference>
<reference evidence="1 2" key="1">
    <citation type="journal article" date="2016" name="Stand. Genomic Sci.">
        <title>Complete genome sequence and genomic characterization of Microcystis panniformis FACHB 1757 by third-generation sequencing.</title>
        <authorList>
            <person name="Zhang J.Y."/>
            <person name="Guan R."/>
            <person name="Zhang H.J."/>
            <person name="Li H."/>
            <person name="Xiao P."/>
            <person name="Yu G.L."/>
            <person name="Du L."/>
            <person name="Cao D.M."/>
            <person name="Zhu B.C."/>
            <person name="Li R.H."/>
            <person name="Lu Z.H."/>
        </authorList>
    </citation>
    <scope>NUCLEOTIDE SEQUENCE [LARGE SCALE GENOMIC DNA]</scope>
    <source>
        <strain evidence="1 2">FACHB-1757</strain>
    </source>
</reference>
<organism evidence="1 2">
    <name type="scientific">Microcystis panniformis FACHB-1757</name>
    <dbReference type="NCBI Taxonomy" id="1638788"/>
    <lineage>
        <taxon>Bacteria</taxon>
        <taxon>Bacillati</taxon>
        <taxon>Cyanobacteriota</taxon>
        <taxon>Cyanophyceae</taxon>
        <taxon>Oscillatoriophycideae</taxon>
        <taxon>Chroococcales</taxon>
        <taxon>Microcystaceae</taxon>
        <taxon>Microcystis</taxon>
    </lineage>
</organism>
<protein>
    <recommendedName>
        <fullName evidence="3">DUF2283 domain-containing protein</fullName>
    </recommendedName>
</protein>
<proteinExistence type="predicted"/>
<dbReference type="PANTHER" id="PTHR37029">
    <property type="entry name" value="SSR1768 PROTEIN"/>
    <property type="match status" value="1"/>
</dbReference>